<comment type="caution">
    <text evidence="3">The sequence shown here is derived from an EMBL/GenBank/DDBJ whole genome shotgun (WGS) entry which is preliminary data.</text>
</comment>
<dbReference type="Pfam" id="PF22725">
    <property type="entry name" value="GFO_IDH_MocA_C3"/>
    <property type="match status" value="1"/>
</dbReference>
<feature type="domain" description="GFO/IDH/MocA-like oxidoreductase" evidence="2">
    <location>
        <begin position="133"/>
        <end position="255"/>
    </location>
</feature>
<dbReference type="InterPro" id="IPR036291">
    <property type="entry name" value="NAD(P)-bd_dom_sf"/>
</dbReference>
<evidence type="ECO:0008006" key="5">
    <source>
        <dbReference type="Google" id="ProtNLM"/>
    </source>
</evidence>
<dbReference type="PANTHER" id="PTHR43249:SF1">
    <property type="entry name" value="D-GLUCOSIDE 3-DEHYDROGENASE"/>
    <property type="match status" value="1"/>
</dbReference>
<keyword evidence="4" id="KW-1185">Reference proteome</keyword>
<dbReference type="InterPro" id="IPR052515">
    <property type="entry name" value="Gfo/Idh/MocA_Oxidoreductase"/>
</dbReference>
<dbReference type="SUPFAM" id="SSF51735">
    <property type="entry name" value="NAD(P)-binding Rossmann-fold domains"/>
    <property type="match status" value="1"/>
</dbReference>
<dbReference type="SUPFAM" id="SSF55347">
    <property type="entry name" value="Glyceraldehyde-3-phosphate dehydrogenase-like, C-terminal domain"/>
    <property type="match status" value="1"/>
</dbReference>
<dbReference type="InterPro" id="IPR000683">
    <property type="entry name" value="Gfo/Idh/MocA-like_OxRdtase_N"/>
</dbReference>
<dbReference type="InterPro" id="IPR055170">
    <property type="entry name" value="GFO_IDH_MocA-like_dom"/>
</dbReference>
<organism evidence="3 4">
    <name type="scientific">Alkalihalobacillus trypoxylicola</name>
    <dbReference type="NCBI Taxonomy" id="519424"/>
    <lineage>
        <taxon>Bacteria</taxon>
        <taxon>Bacillati</taxon>
        <taxon>Bacillota</taxon>
        <taxon>Bacilli</taxon>
        <taxon>Bacillales</taxon>
        <taxon>Bacillaceae</taxon>
        <taxon>Alkalihalobacillus</taxon>
    </lineage>
</organism>
<evidence type="ECO:0000259" key="1">
    <source>
        <dbReference type="Pfam" id="PF01408"/>
    </source>
</evidence>
<dbReference type="OrthoDB" id="9815825at2"/>
<dbReference type="EMBL" id="LTAO01000012">
    <property type="protein sequence ID" value="KYG32434.1"/>
    <property type="molecule type" value="Genomic_DNA"/>
</dbReference>
<dbReference type="Proteomes" id="UP000075806">
    <property type="component" value="Unassembled WGS sequence"/>
</dbReference>
<evidence type="ECO:0000259" key="2">
    <source>
        <dbReference type="Pfam" id="PF22725"/>
    </source>
</evidence>
<evidence type="ECO:0000313" key="3">
    <source>
        <dbReference type="EMBL" id="KYG32434.1"/>
    </source>
</evidence>
<gene>
    <name evidence="3" type="ORF">AZF04_06655</name>
</gene>
<evidence type="ECO:0000313" key="4">
    <source>
        <dbReference type="Proteomes" id="UP000075806"/>
    </source>
</evidence>
<protein>
    <recommendedName>
        <fullName evidence="5">Oxidoreductase</fullName>
    </recommendedName>
</protein>
<dbReference type="Pfam" id="PF01408">
    <property type="entry name" value="GFO_IDH_MocA"/>
    <property type="match status" value="1"/>
</dbReference>
<sequence length="353" mass="40472">MKLGIIGCGRITEKHCQTLSHISDIDVVALSDIKLERMVAIDNLLPTINKERKFHHNYLDLIERNDIDVVLIATSSGFHSEIAKAAIEQKKHIIVEKPIALSLEEAKELKVLTEQYGTKLFVCHQLRFLKSMMRIKELIDRSLLGEIYYGVGSIEINRGDKYYQVSPWRGTWQHDGGMLINQGIHIIDLLLWFMGDASEVYGKLMKVNKNKETEDIALSMIDFKNGSKAIIEANTVTKPYNYGYAIKLFAENGTIVIEGNQLQQINRFVINNMDVPFIEMEHDYQEHVRMYQSIYDVIFNHKSSSSLVDSTSAIASLELIFAIYQSALKGEKVNLPLNRFSLSELIDWEREER</sequence>
<dbReference type="GO" id="GO:0000166">
    <property type="term" value="F:nucleotide binding"/>
    <property type="evidence" value="ECO:0007669"/>
    <property type="project" value="InterPro"/>
</dbReference>
<name>A0A161PHS3_9BACI</name>
<feature type="domain" description="Gfo/Idh/MocA-like oxidoreductase N-terminal" evidence="1">
    <location>
        <begin position="2"/>
        <end position="123"/>
    </location>
</feature>
<dbReference type="Gene3D" id="3.40.50.720">
    <property type="entry name" value="NAD(P)-binding Rossmann-like Domain"/>
    <property type="match status" value="1"/>
</dbReference>
<dbReference type="STRING" id="519424.AZF04_06655"/>
<reference evidence="3" key="1">
    <citation type="submission" date="2016-02" db="EMBL/GenBank/DDBJ databases">
        <title>Genome sequence of Bacillus trypoxylicola KCTC 13244(T).</title>
        <authorList>
            <person name="Jeong H."/>
            <person name="Park S.-H."/>
            <person name="Choi S.-K."/>
        </authorList>
    </citation>
    <scope>NUCLEOTIDE SEQUENCE [LARGE SCALE GENOMIC DNA]</scope>
    <source>
        <strain evidence="3">KCTC 13244</strain>
    </source>
</reference>
<dbReference type="Gene3D" id="3.30.360.10">
    <property type="entry name" value="Dihydrodipicolinate Reductase, domain 2"/>
    <property type="match status" value="1"/>
</dbReference>
<accession>A0A161PHS3</accession>
<dbReference type="PANTHER" id="PTHR43249">
    <property type="entry name" value="UDP-N-ACETYL-2-AMINO-2-DEOXY-D-GLUCURONATE OXIDASE"/>
    <property type="match status" value="1"/>
</dbReference>
<dbReference type="RefSeq" id="WP_061948691.1">
    <property type="nucleotide sequence ID" value="NZ_LTAO01000012.1"/>
</dbReference>
<proteinExistence type="predicted"/>
<dbReference type="AlphaFoldDB" id="A0A161PHS3"/>